<sequence>MGSCECEDAGWMRGFTIENQQLLRQYPVVLYIKLERFNCSLLKAMIKILVLQDSSSGQKQVRHLLKANQTKTDNRSQLCKVVVQKCKSSLLN</sequence>
<dbReference type="EMBL" id="JBEUSY010000254">
    <property type="protein sequence ID" value="KAL1241076.1"/>
    <property type="molecule type" value="Genomic_DNA"/>
</dbReference>
<accession>A0ABR3KLE8</accession>
<protein>
    <submittedName>
        <fullName evidence="1">Protein nessun dorma</fullName>
    </submittedName>
</protein>
<dbReference type="Proteomes" id="UP001558632">
    <property type="component" value="Unassembled WGS sequence"/>
</dbReference>
<gene>
    <name evidence="1" type="ORF">TSPI_02625</name>
</gene>
<comment type="caution">
    <text evidence="1">The sequence shown here is derived from an EMBL/GenBank/DDBJ whole genome shotgun (WGS) entry which is preliminary data.</text>
</comment>
<evidence type="ECO:0000313" key="1">
    <source>
        <dbReference type="EMBL" id="KAL1241076.1"/>
    </source>
</evidence>
<evidence type="ECO:0000313" key="2">
    <source>
        <dbReference type="Proteomes" id="UP001558632"/>
    </source>
</evidence>
<name>A0ABR3KLE8_TRISP</name>
<reference evidence="1 2" key="1">
    <citation type="submission" date="2024-07" db="EMBL/GenBank/DDBJ databases">
        <title>Enhanced genomic and transcriptomic resources for Trichinella pseudospiralis and T. spiralis underpin the discovery of pronounced molecular differences between stages and species.</title>
        <authorList>
            <person name="Pasi K.K."/>
            <person name="La Rosa G."/>
            <person name="Gomez-Morales M.A."/>
            <person name="Tosini F."/>
            <person name="Sumanam S."/>
            <person name="Young N.D."/>
            <person name="Chang B.C."/>
            <person name="Robin G.B."/>
        </authorList>
    </citation>
    <scope>NUCLEOTIDE SEQUENCE [LARGE SCALE GENOMIC DNA]</scope>
    <source>
        <strain evidence="1">ISS534</strain>
    </source>
</reference>
<proteinExistence type="predicted"/>
<organism evidence="1 2">
    <name type="scientific">Trichinella spiralis</name>
    <name type="common">Trichina worm</name>
    <dbReference type="NCBI Taxonomy" id="6334"/>
    <lineage>
        <taxon>Eukaryota</taxon>
        <taxon>Metazoa</taxon>
        <taxon>Ecdysozoa</taxon>
        <taxon>Nematoda</taxon>
        <taxon>Enoplea</taxon>
        <taxon>Dorylaimia</taxon>
        <taxon>Trichinellida</taxon>
        <taxon>Trichinellidae</taxon>
        <taxon>Trichinella</taxon>
    </lineage>
</organism>
<keyword evidence="2" id="KW-1185">Reference proteome</keyword>